<name>A0A939GF61_9BACT</name>
<keyword evidence="2" id="KW-1185">Reference proteome</keyword>
<dbReference type="EMBL" id="JAFMYV010000003">
    <property type="protein sequence ID" value="MBO0936365.1"/>
    <property type="molecule type" value="Genomic_DNA"/>
</dbReference>
<accession>A0A939GF61</accession>
<dbReference type="Proteomes" id="UP000664034">
    <property type="component" value="Unassembled WGS sequence"/>
</dbReference>
<sequence length="150" mass="17568">MQEELVTINKLLGKLAIVDAGLYKSRADDLYHFLETLRADKTDYGSEQTYQAIVHSLEIITNMVRNDLAMYKDKIEQIKLNEKRQEIQKTNPRTAQVYKFTPILNHPKYEARYIHLLMGDEIITLKKSVGDYFQIQSGTWKGYIHNSMIR</sequence>
<evidence type="ECO:0000313" key="1">
    <source>
        <dbReference type="EMBL" id="MBO0936365.1"/>
    </source>
</evidence>
<gene>
    <name evidence="1" type="ORF">J2I47_07375</name>
</gene>
<reference evidence="1" key="1">
    <citation type="submission" date="2021-03" db="EMBL/GenBank/DDBJ databases">
        <title>Fibrella sp. HMF5335 genome sequencing and assembly.</title>
        <authorList>
            <person name="Kang H."/>
            <person name="Kim H."/>
            <person name="Bae S."/>
            <person name="Joh K."/>
        </authorList>
    </citation>
    <scope>NUCLEOTIDE SEQUENCE</scope>
    <source>
        <strain evidence="1">HMF5335</strain>
    </source>
</reference>
<comment type="caution">
    <text evidence="1">The sequence shown here is derived from an EMBL/GenBank/DDBJ whole genome shotgun (WGS) entry which is preliminary data.</text>
</comment>
<dbReference type="AlphaFoldDB" id="A0A939GF61"/>
<protein>
    <submittedName>
        <fullName evidence="1">Uncharacterized protein</fullName>
    </submittedName>
</protein>
<dbReference type="RefSeq" id="WP_207363931.1">
    <property type="nucleotide sequence ID" value="NZ_JAFMYV010000003.1"/>
</dbReference>
<evidence type="ECO:0000313" key="2">
    <source>
        <dbReference type="Proteomes" id="UP000664034"/>
    </source>
</evidence>
<organism evidence="1 2">
    <name type="scientific">Fibrella rubiginis</name>
    <dbReference type="NCBI Taxonomy" id="2817060"/>
    <lineage>
        <taxon>Bacteria</taxon>
        <taxon>Pseudomonadati</taxon>
        <taxon>Bacteroidota</taxon>
        <taxon>Cytophagia</taxon>
        <taxon>Cytophagales</taxon>
        <taxon>Spirosomataceae</taxon>
        <taxon>Fibrella</taxon>
    </lineage>
</organism>
<proteinExistence type="predicted"/>